<feature type="signal peptide" evidence="4">
    <location>
        <begin position="1"/>
        <end position="20"/>
    </location>
</feature>
<dbReference type="PROSITE" id="PS50923">
    <property type="entry name" value="SUSHI"/>
    <property type="match status" value="1"/>
</dbReference>
<accession>A0AAN8PNN2</accession>
<feature type="compositionally biased region" description="Low complexity" evidence="3">
    <location>
        <begin position="615"/>
        <end position="670"/>
    </location>
</feature>
<feature type="compositionally biased region" description="Polar residues" evidence="3">
    <location>
        <begin position="671"/>
        <end position="682"/>
    </location>
</feature>
<name>A0AAN8PNN2_PATCE</name>
<dbReference type="SUPFAM" id="SSF57535">
    <property type="entry name" value="Complement control module/SCR domain"/>
    <property type="match status" value="2"/>
</dbReference>
<dbReference type="Proteomes" id="UP001347796">
    <property type="component" value="Unassembled WGS sequence"/>
</dbReference>
<keyword evidence="2" id="KW-0768">Sushi</keyword>
<evidence type="ECO:0000256" key="1">
    <source>
        <dbReference type="ARBA" id="ARBA00023157"/>
    </source>
</evidence>
<organism evidence="6 7">
    <name type="scientific">Patella caerulea</name>
    <name type="common">Rayed Mediterranean limpet</name>
    <dbReference type="NCBI Taxonomy" id="87958"/>
    <lineage>
        <taxon>Eukaryota</taxon>
        <taxon>Metazoa</taxon>
        <taxon>Spiralia</taxon>
        <taxon>Lophotrochozoa</taxon>
        <taxon>Mollusca</taxon>
        <taxon>Gastropoda</taxon>
        <taxon>Patellogastropoda</taxon>
        <taxon>Patelloidea</taxon>
        <taxon>Patellidae</taxon>
        <taxon>Patella</taxon>
    </lineage>
</organism>
<feature type="compositionally biased region" description="Low complexity" evidence="3">
    <location>
        <begin position="30"/>
        <end position="67"/>
    </location>
</feature>
<dbReference type="SMART" id="SM00032">
    <property type="entry name" value="CCP"/>
    <property type="match status" value="2"/>
</dbReference>
<feature type="compositionally biased region" description="Low complexity" evidence="3">
    <location>
        <begin position="453"/>
        <end position="477"/>
    </location>
</feature>
<evidence type="ECO:0000259" key="5">
    <source>
        <dbReference type="PROSITE" id="PS50923"/>
    </source>
</evidence>
<feature type="compositionally biased region" description="Polar residues" evidence="3">
    <location>
        <begin position="1061"/>
        <end position="1076"/>
    </location>
</feature>
<keyword evidence="1" id="KW-1015">Disulfide bond</keyword>
<feature type="region of interest" description="Disordered" evidence="3">
    <location>
        <begin position="121"/>
        <end position="168"/>
    </location>
</feature>
<comment type="caution">
    <text evidence="2">Lacks conserved residue(s) required for the propagation of feature annotation.</text>
</comment>
<protein>
    <recommendedName>
        <fullName evidence="5">Sushi domain-containing protein</fullName>
    </recommendedName>
</protein>
<feature type="domain" description="Sushi" evidence="5">
    <location>
        <begin position="224"/>
        <end position="290"/>
    </location>
</feature>
<feature type="compositionally biased region" description="Polar residues" evidence="3">
    <location>
        <begin position="718"/>
        <end position="735"/>
    </location>
</feature>
<dbReference type="InterPro" id="IPR035976">
    <property type="entry name" value="Sushi/SCR/CCP_sf"/>
</dbReference>
<feature type="compositionally biased region" description="Low complexity" evidence="3">
    <location>
        <begin position="398"/>
        <end position="447"/>
    </location>
</feature>
<feature type="compositionally biased region" description="Low complexity" evidence="3">
    <location>
        <begin position="747"/>
        <end position="805"/>
    </location>
</feature>
<keyword evidence="4" id="KW-0732">Signal</keyword>
<feature type="region of interest" description="Disordered" evidence="3">
    <location>
        <begin position="747"/>
        <end position="825"/>
    </location>
</feature>
<comment type="caution">
    <text evidence="6">The sequence shown here is derived from an EMBL/GenBank/DDBJ whole genome shotgun (WGS) entry which is preliminary data.</text>
</comment>
<feature type="region of interest" description="Disordered" evidence="3">
    <location>
        <begin position="22"/>
        <end position="89"/>
    </location>
</feature>
<dbReference type="EMBL" id="JAZGQO010000009">
    <property type="protein sequence ID" value="KAK6178438.1"/>
    <property type="molecule type" value="Genomic_DNA"/>
</dbReference>
<feature type="compositionally biased region" description="Low complexity" evidence="3">
    <location>
        <begin position="121"/>
        <end position="131"/>
    </location>
</feature>
<sequence>MIRGRFLCLIVCVSFVSIAGQTSQSTPSVDNSTSLSQTTDTLSNNSSNVAPSSPTANSSTSTPGNSSILATSDAQNIPPTTTLSTGSLMTQADVTTRRAMLTTTTTSVLIAPVNDMSQPQLNVQQPQAQSNNTPNTAGLQPVDNISSNIPTPSDLQPEAQSQTAPTGSLGDFGMTMTCSTPVDIPGASYRIFGAFAVYQCRPGYLTARYVSMCLPDSTWLPPNITCKPKDCGNKIPVVDGATSTYDKTIFGSSVMYRCKEMDGYHYESGTTTVTCGADGLWSDINLKCALNTYRPMTQTSQQIPQTSIMPSTENSLMRNLALFVSTAESALSANNKMSAFELLSAFKALLSGQSGISVPVAPTSMPTSFPSLDQQSSGSFPGIQQQFPTQSRFFTNAPPQFFSQQPQFPQPNYQNYQQQQQQPQQQNQPQQQPFRNPFQQQSNQFPYNPFPYNPNNYQQYPSQQFQQQQYPQQYNPRPMNPYPQQPGMNMFPQQQPTGNTFQQQPTQRPVRNAQLPTDTKSQTNEQQPKSQQQNNQVPVQAQQQPVQAQQQPVQAPRQPIQTPQQPIQTPQQPVQTPQQPAQNPQATQPSVNNVSQQLQSANNLLVQQPTFANTSPQVPNQSQPQSSSVQNQSPQQQPTNTILQQPNQLSQQTPQQTNIALPQQPQQQPQSTNNVFSQNLPQPNRFVPNDPRPQNQLTQQNTVPKQPQQTTQPQTNVFSQNMPTQPQTNVFSQNLPNQQPIRNTMLQQNPQQQQQPLQNTQQQLQQNPQQQRQAQPSSQQPQQSTISFKPQQQQQQQQTMGQFPQNLNTNTAPQANQPGNRPTQVSRAEMENALRGILGNGGYNSMSPQLKKVLLGPMPVTNTAPTNQQVKTPAQTQPAVTDPYMAMLASATGAQSLNNNMNMNNMFGFGGQPSNNMSDPFAALGLGTGMGLGGAPGMMNNLMMDPEMVAEMNEQRMAGGGMGAAGLPGGMAGALSGALGGAGNKPGTNPLAAMFGSTLPGFGVMDPQGTMQGAGTGNPFDAMMTGGHPAAGSMKPGQPGAQDTALMALLNGMAPGQGQNLAGGTALGIQQPTSPVTGADPSATKPAQQAQTLASPKQAQSPVQPAQSASSDIGTNPGVNPAAAATAATNGLNAETMQMMRSLGLVKK</sequence>
<feature type="region of interest" description="Disordered" evidence="3">
    <location>
        <begin position="1061"/>
        <end position="1122"/>
    </location>
</feature>
<feature type="compositionally biased region" description="Polar residues" evidence="3">
    <location>
        <begin position="806"/>
        <end position="825"/>
    </location>
</feature>
<feature type="compositionally biased region" description="Polar residues" evidence="3">
    <location>
        <begin position="68"/>
        <end position="89"/>
    </location>
</feature>
<dbReference type="CDD" id="cd00033">
    <property type="entry name" value="CCP"/>
    <property type="match status" value="2"/>
</dbReference>
<keyword evidence="7" id="KW-1185">Reference proteome</keyword>
<evidence type="ECO:0000256" key="4">
    <source>
        <dbReference type="SAM" id="SignalP"/>
    </source>
</evidence>
<feature type="compositionally biased region" description="Low complexity" evidence="3">
    <location>
        <begin position="1094"/>
        <end position="1122"/>
    </location>
</feature>
<evidence type="ECO:0000313" key="7">
    <source>
        <dbReference type="Proteomes" id="UP001347796"/>
    </source>
</evidence>
<evidence type="ECO:0000256" key="3">
    <source>
        <dbReference type="SAM" id="MobiDB-lite"/>
    </source>
</evidence>
<feature type="compositionally biased region" description="Polar residues" evidence="3">
    <location>
        <begin position="132"/>
        <end position="166"/>
    </location>
</feature>
<proteinExistence type="predicted"/>
<feature type="compositionally biased region" description="Low complexity" evidence="3">
    <location>
        <begin position="522"/>
        <end position="589"/>
    </location>
</feature>
<dbReference type="InterPro" id="IPR000436">
    <property type="entry name" value="Sushi_SCR_CCP_dom"/>
</dbReference>
<dbReference type="Pfam" id="PF00084">
    <property type="entry name" value="Sushi"/>
    <property type="match status" value="1"/>
</dbReference>
<feature type="chain" id="PRO_5042964935" description="Sushi domain-containing protein" evidence="4">
    <location>
        <begin position="21"/>
        <end position="1148"/>
    </location>
</feature>
<feature type="region of interest" description="Disordered" evidence="3">
    <location>
        <begin position="612"/>
        <end position="735"/>
    </location>
</feature>
<evidence type="ECO:0000256" key="2">
    <source>
        <dbReference type="PROSITE-ProRule" id="PRU00302"/>
    </source>
</evidence>
<reference evidence="6 7" key="1">
    <citation type="submission" date="2024-01" db="EMBL/GenBank/DDBJ databases">
        <title>The genome of the rayed Mediterranean limpet Patella caerulea (Linnaeus, 1758).</title>
        <authorList>
            <person name="Anh-Thu Weber A."/>
            <person name="Halstead-Nussloch G."/>
        </authorList>
    </citation>
    <scope>NUCLEOTIDE SEQUENCE [LARGE SCALE GENOMIC DNA]</scope>
    <source>
        <strain evidence="6">AATW-2023a</strain>
        <tissue evidence="6">Whole specimen</tissue>
    </source>
</reference>
<dbReference type="Gene3D" id="2.10.70.10">
    <property type="entry name" value="Complement Module, domain 1"/>
    <property type="match status" value="2"/>
</dbReference>
<gene>
    <name evidence="6" type="ORF">SNE40_013228</name>
</gene>
<feature type="compositionally biased region" description="Low complexity" evidence="3">
    <location>
        <begin position="698"/>
        <end position="717"/>
    </location>
</feature>
<feature type="compositionally biased region" description="Low complexity" evidence="3">
    <location>
        <begin position="492"/>
        <end position="507"/>
    </location>
</feature>
<feature type="region of interest" description="Disordered" evidence="3">
    <location>
        <begin position="394"/>
        <end position="595"/>
    </location>
</feature>
<dbReference type="AlphaFoldDB" id="A0AAN8PNN2"/>
<evidence type="ECO:0000313" key="6">
    <source>
        <dbReference type="EMBL" id="KAK6178438.1"/>
    </source>
</evidence>